<evidence type="ECO:0000313" key="5">
    <source>
        <dbReference type="Proteomes" id="UP001515480"/>
    </source>
</evidence>
<comment type="caution">
    <text evidence="4">The sequence shown here is derived from an EMBL/GenBank/DDBJ whole genome shotgun (WGS) entry which is preliminary data.</text>
</comment>
<dbReference type="Proteomes" id="UP001515480">
    <property type="component" value="Unassembled WGS sequence"/>
</dbReference>
<keyword evidence="5" id="KW-1185">Reference proteome</keyword>
<dbReference type="InterPro" id="IPR007529">
    <property type="entry name" value="Znf_HIT"/>
</dbReference>
<dbReference type="PANTHER" id="PTHR15555:SF0">
    <property type="entry name" value="ZINC FINGER HIT DOMAIN-CONTAINING PROTEIN 2"/>
    <property type="match status" value="1"/>
</dbReference>
<dbReference type="AlphaFoldDB" id="A0AB34J1W6"/>
<keyword evidence="1" id="KW-0863">Zinc-finger</keyword>
<organism evidence="4 5">
    <name type="scientific">Prymnesium parvum</name>
    <name type="common">Toxic golden alga</name>
    <dbReference type="NCBI Taxonomy" id="97485"/>
    <lineage>
        <taxon>Eukaryota</taxon>
        <taxon>Haptista</taxon>
        <taxon>Haptophyta</taxon>
        <taxon>Prymnesiophyceae</taxon>
        <taxon>Prymnesiales</taxon>
        <taxon>Prymnesiaceae</taxon>
        <taxon>Prymnesium</taxon>
    </lineage>
</organism>
<sequence length="457" mass="49604">MALFASAPRVCAVCTKNFSKYKCPRCALAYCSSACYRNHGERCTEAFYHELAKGELKASRASSEQASEMLQTLRRLEGDAPALWNAAGEGETRAGEEGADEEGTEEEGEGEEEGEEAERLLWMLQQAHLSEDQLPPELRTEFRRLRADGSLAAQLQALPAWWTQLSAHSVERMRSGWQFTSEAAAAAAKAAGVSLPNPPALLQLTRKEPPASIRFNLLDMVLAYCYTYRLYCGAPEDDPLPAAEAMLQLSAVLNGEVRGAHGSAEEAMLEFASRSEHRNVSTSHDFGTACTWDAKTVLGDCGIVALALGSAESLAGEAAKLCRSVSGQQRLQKRQAPRDGACSAPRTERDPQPERTDSNNARQLEAGQLEGEDALGLLQSLKLAKKKLGFMGAWWASLDQSERCTHLAGLQFALQREAERRANLVAIPPTNDSVNTCASSPSPTHARTPGPLIQELD</sequence>
<evidence type="ECO:0000256" key="1">
    <source>
        <dbReference type="PROSITE-ProRule" id="PRU00453"/>
    </source>
</evidence>
<dbReference type="CDD" id="cd23024">
    <property type="entry name" value="zf-HIT_ZNHIT2-3"/>
    <property type="match status" value="1"/>
</dbReference>
<keyword evidence="1" id="KW-0479">Metal-binding</keyword>
<dbReference type="Pfam" id="PF04438">
    <property type="entry name" value="zf-HIT"/>
    <property type="match status" value="1"/>
</dbReference>
<feature type="compositionally biased region" description="Acidic residues" evidence="2">
    <location>
        <begin position="97"/>
        <end position="116"/>
    </location>
</feature>
<dbReference type="GO" id="GO:0008270">
    <property type="term" value="F:zinc ion binding"/>
    <property type="evidence" value="ECO:0007669"/>
    <property type="project" value="UniProtKB-UniRule"/>
</dbReference>
<dbReference type="InterPro" id="IPR039646">
    <property type="entry name" value="ZNHIT2"/>
</dbReference>
<dbReference type="PANTHER" id="PTHR15555">
    <property type="entry name" value="ZINC FINGER HIT DOMAIN CONTAINING PROTEIN 2 PROTEIN FON -RELATED"/>
    <property type="match status" value="1"/>
</dbReference>
<keyword evidence="1" id="KW-0862">Zinc</keyword>
<protein>
    <recommendedName>
        <fullName evidence="3">HIT-type domain-containing protein</fullName>
    </recommendedName>
</protein>
<dbReference type="EMBL" id="JBGBPQ010000015">
    <property type="protein sequence ID" value="KAL1510530.1"/>
    <property type="molecule type" value="Genomic_DNA"/>
</dbReference>
<evidence type="ECO:0000256" key="2">
    <source>
        <dbReference type="SAM" id="MobiDB-lite"/>
    </source>
</evidence>
<feature type="compositionally biased region" description="Polar residues" evidence="2">
    <location>
        <begin position="431"/>
        <end position="445"/>
    </location>
</feature>
<dbReference type="PROSITE" id="PS51083">
    <property type="entry name" value="ZF_HIT"/>
    <property type="match status" value="1"/>
</dbReference>
<proteinExistence type="predicted"/>
<feature type="compositionally biased region" description="Basic and acidic residues" evidence="2">
    <location>
        <begin position="346"/>
        <end position="357"/>
    </location>
</feature>
<evidence type="ECO:0000259" key="3">
    <source>
        <dbReference type="PROSITE" id="PS51083"/>
    </source>
</evidence>
<evidence type="ECO:0000313" key="4">
    <source>
        <dbReference type="EMBL" id="KAL1510530.1"/>
    </source>
</evidence>
<feature type="region of interest" description="Disordered" evidence="2">
    <location>
        <begin position="329"/>
        <end position="360"/>
    </location>
</feature>
<feature type="region of interest" description="Disordered" evidence="2">
    <location>
        <begin position="87"/>
        <end position="116"/>
    </location>
</feature>
<reference evidence="4 5" key="1">
    <citation type="journal article" date="2024" name="Science">
        <title>Giant polyketide synthase enzymes in the biosynthesis of giant marine polyether toxins.</title>
        <authorList>
            <person name="Fallon T.R."/>
            <person name="Shende V.V."/>
            <person name="Wierzbicki I.H."/>
            <person name="Pendleton A.L."/>
            <person name="Watervoot N.F."/>
            <person name="Auber R.P."/>
            <person name="Gonzalez D.J."/>
            <person name="Wisecaver J.H."/>
            <person name="Moore B.S."/>
        </authorList>
    </citation>
    <scope>NUCLEOTIDE SEQUENCE [LARGE SCALE GENOMIC DNA]</scope>
    <source>
        <strain evidence="4 5">12B1</strain>
    </source>
</reference>
<gene>
    <name evidence="4" type="ORF">AB1Y20_006833</name>
</gene>
<feature type="region of interest" description="Disordered" evidence="2">
    <location>
        <begin position="431"/>
        <end position="457"/>
    </location>
</feature>
<feature type="domain" description="HIT-type" evidence="3">
    <location>
        <begin position="11"/>
        <end position="43"/>
    </location>
</feature>
<dbReference type="SUPFAM" id="SSF144232">
    <property type="entry name" value="HIT/MYND zinc finger-like"/>
    <property type="match status" value="1"/>
</dbReference>
<name>A0AB34J1W6_PRYPA</name>
<accession>A0AB34J1W6</accession>
<dbReference type="Gene3D" id="3.30.60.190">
    <property type="match status" value="1"/>
</dbReference>